<gene>
    <name evidence="1" type="ORF">DAA48_22080</name>
</gene>
<dbReference type="Proteomes" id="UP000241986">
    <property type="component" value="Unassembled WGS sequence"/>
</dbReference>
<accession>A0A2T4MX31</accession>
<dbReference type="AlphaFoldDB" id="A0A2T4MX31"/>
<comment type="caution">
    <text evidence="1">The sequence shown here is derived from an EMBL/GenBank/DDBJ whole genome shotgun (WGS) entry which is preliminary data.</text>
</comment>
<evidence type="ECO:0000313" key="2">
    <source>
        <dbReference type="Proteomes" id="UP000241986"/>
    </source>
</evidence>
<sequence length="92" mass="9957">MVLVSIMINESMLDMDGNPLKLGAMYCDATIEQGVVDYGGLIRYCGKNPDTGRAVFADADTWDEAPIYGDVLVLQLGPVIDPTTKGWPCMAE</sequence>
<dbReference type="EMBL" id="PZKL01000045">
    <property type="protein sequence ID" value="PTH79122.1"/>
    <property type="molecule type" value="Genomic_DNA"/>
</dbReference>
<name>A0A2T4MX31_AERVE</name>
<reference evidence="1 2" key="1">
    <citation type="submission" date="2018-03" db="EMBL/GenBank/DDBJ databases">
        <title>Aeromonas veronii whole genome sequencing and analysis.</title>
        <authorList>
            <person name="Xie H."/>
            <person name="Liu T."/>
            <person name="Wang K."/>
        </authorList>
    </citation>
    <scope>NUCLEOTIDE SEQUENCE [LARGE SCALE GENOMIC DNA]</scope>
    <source>
        <strain evidence="1 2">XH.VA.1</strain>
    </source>
</reference>
<proteinExistence type="predicted"/>
<evidence type="ECO:0000313" key="1">
    <source>
        <dbReference type="EMBL" id="PTH79122.1"/>
    </source>
</evidence>
<organism evidence="1 2">
    <name type="scientific">Aeromonas veronii</name>
    <dbReference type="NCBI Taxonomy" id="654"/>
    <lineage>
        <taxon>Bacteria</taxon>
        <taxon>Pseudomonadati</taxon>
        <taxon>Pseudomonadota</taxon>
        <taxon>Gammaproteobacteria</taxon>
        <taxon>Aeromonadales</taxon>
        <taxon>Aeromonadaceae</taxon>
        <taxon>Aeromonas</taxon>
    </lineage>
</organism>
<protein>
    <submittedName>
        <fullName evidence="1">Uncharacterized protein</fullName>
    </submittedName>
</protein>